<keyword evidence="8" id="KW-0119">Carbohydrate metabolism</keyword>
<evidence type="ECO:0000256" key="4">
    <source>
        <dbReference type="ARBA" id="ARBA00022695"/>
    </source>
</evidence>
<sequence length="113" mass="12927">MHISTLAMVLAGGVGTRLYPLTRDRVKPAVPFGGIYRLIDFVLSNCLNSNIRRVCVLTQYKSLSLERHIRYGWSFLPHTLEEHIQILSPQQRVDSSWYQGTADAVYQNVYSID</sequence>
<dbReference type="GO" id="GO:0008878">
    <property type="term" value="F:glucose-1-phosphate adenylyltransferase activity"/>
    <property type="evidence" value="ECO:0007669"/>
    <property type="project" value="InterPro"/>
</dbReference>
<protein>
    <recommendedName>
        <fullName evidence="9">Nucleotidyl transferase domain-containing protein</fullName>
    </recommendedName>
</protein>
<name>A0A370DF20_9GAMM</name>
<organism evidence="10 11">
    <name type="scientific">endosymbiont of Escarpia spicata</name>
    <dbReference type="NCBI Taxonomy" id="2200908"/>
    <lineage>
        <taxon>Bacteria</taxon>
        <taxon>Pseudomonadati</taxon>
        <taxon>Pseudomonadota</taxon>
        <taxon>Gammaproteobacteria</taxon>
        <taxon>sulfur-oxidizing symbionts</taxon>
    </lineage>
</organism>
<feature type="domain" description="Nucleotidyl transferase" evidence="9">
    <location>
        <begin position="7"/>
        <end position="109"/>
    </location>
</feature>
<dbReference type="InterPro" id="IPR029044">
    <property type="entry name" value="Nucleotide-diphossugar_trans"/>
</dbReference>
<dbReference type="AlphaFoldDB" id="A0A370DF20"/>
<keyword evidence="11" id="KW-1185">Reference proteome</keyword>
<evidence type="ECO:0000256" key="3">
    <source>
        <dbReference type="ARBA" id="ARBA00022679"/>
    </source>
</evidence>
<gene>
    <name evidence="10" type="ORF">DIZ78_13345</name>
</gene>
<evidence type="ECO:0000256" key="2">
    <source>
        <dbReference type="ARBA" id="ARBA00022600"/>
    </source>
</evidence>
<keyword evidence="7" id="KW-0320">Glycogen biosynthesis</keyword>
<evidence type="ECO:0000256" key="7">
    <source>
        <dbReference type="ARBA" id="ARBA00023056"/>
    </source>
</evidence>
<keyword evidence="2" id="KW-0321">Glycogen metabolism</keyword>
<evidence type="ECO:0000259" key="9">
    <source>
        <dbReference type="Pfam" id="PF00483"/>
    </source>
</evidence>
<reference evidence="10 11" key="1">
    <citation type="journal article" date="2018" name="ISME J.">
        <title>Endosymbiont genomes yield clues of tubeworm success.</title>
        <authorList>
            <person name="Li Y."/>
            <person name="Liles M.R."/>
            <person name="Halanych K.M."/>
        </authorList>
    </citation>
    <scope>NUCLEOTIDE SEQUENCE [LARGE SCALE GENOMIC DNA]</scope>
    <source>
        <strain evidence="10">A1462</strain>
    </source>
</reference>
<keyword evidence="6" id="KW-0067">ATP-binding</keyword>
<dbReference type="Proteomes" id="UP000254771">
    <property type="component" value="Unassembled WGS sequence"/>
</dbReference>
<comment type="similarity">
    <text evidence="1">Belongs to the bacterial/plant glucose-1-phosphate adenylyltransferase family.</text>
</comment>
<dbReference type="EMBL" id="QFXE01000018">
    <property type="protein sequence ID" value="RDH83508.1"/>
    <property type="molecule type" value="Genomic_DNA"/>
</dbReference>
<evidence type="ECO:0000256" key="8">
    <source>
        <dbReference type="ARBA" id="ARBA00023277"/>
    </source>
</evidence>
<accession>A0A370DF20</accession>
<dbReference type="PANTHER" id="PTHR43523">
    <property type="entry name" value="GLUCOSE-1-PHOSPHATE ADENYLYLTRANSFERASE-RELATED"/>
    <property type="match status" value="1"/>
</dbReference>
<dbReference type="PROSITE" id="PS00809">
    <property type="entry name" value="ADP_GLC_PYROPHOSPH_2"/>
    <property type="match status" value="1"/>
</dbReference>
<dbReference type="GO" id="GO:0005978">
    <property type="term" value="P:glycogen biosynthetic process"/>
    <property type="evidence" value="ECO:0007669"/>
    <property type="project" value="UniProtKB-KW"/>
</dbReference>
<evidence type="ECO:0000313" key="11">
    <source>
        <dbReference type="Proteomes" id="UP000254771"/>
    </source>
</evidence>
<keyword evidence="5" id="KW-0547">Nucleotide-binding</keyword>
<evidence type="ECO:0000256" key="5">
    <source>
        <dbReference type="ARBA" id="ARBA00022741"/>
    </source>
</evidence>
<keyword evidence="4" id="KW-0548">Nucleotidyltransferase</keyword>
<dbReference type="InterPro" id="IPR011831">
    <property type="entry name" value="ADP-Glc_PPase"/>
</dbReference>
<dbReference type="GO" id="GO:0005524">
    <property type="term" value="F:ATP binding"/>
    <property type="evidence" value="ECO:0007669"/>
    <property type="project" value="UniProtKB-KW"/>
</dbReference>
<keyword evidence="3" id="KW-0808">Transferase</keyword>
<evidence type="ECO:0000313" key="10">
    <source>
        <dbReference type="EMBL" id="RDH83508.1"/>
    </source>
</evidence>
<dbReference type="InterPro" id="IPR005835">
    <property type="entry name" value="NTP_transferase_dom"/>
</dbReference>
<proteinExistence type="inferred from homology"/>
<dbReference type="SUPFAM" id="SSF53448">
    <property type="entry name" value="Nucleotide-diphospho-sugar transferases"/>
    <property type="match status" value="1"/>
</dbReference>
<dbReference type="Gene3D" id="3.90.550.10">
    <property type="entry name" value="Spore Coat Polysaccharide Biosynthesis Protein SpsA, Chain A"/>
    <property type="match status" value="1"/>
</dbReference>
<evidence type="ECO:0000256" key="1">
    <source>
        <dbReference type="ARBA" id="ARBA00010443"/>
    </source>
</evidence>
<dbReference type="Pfam" id="PF00483">
    <property type="entry name" value="NTP_transferase"/>
    <property type="match status" value="1"/>
</dbReference>
<evidence type="ECO:0000256" key="6">
    <source>
        <dbReference type="ARBA" id="ARBA00022840"/>
    </source>
</evidence>
<comment type="caution">
    <text evidence="10">The sequence shown here is derived from an EMBL/GenBank/DDBJ whole genome shotgun (WGS) entry which is preliminary data.</text>
</comment>
<dbReference type="InterPro" id="IPR005836">
    <property type="entry name" value="ADP_Glu_pyroP_CS"/>
</dbReference>
<dbReference type="PANTHER" id="PTHR43523:SF2">
    <property type="entry name" value="GLUCOSE-1-PHOSPHATE ADENYLYLTRANSFERASE"/>
    <property type="match status" value="1"/>
</dbReference>